<dbReference type="GO" id="GO:0008276">
    <property type="term" value="F:protein methyltransferase activity"/>
    <property type="evidence" value="ECO:0007669"/>
    <property type="project" value="InterPro"/>
</dbReference>
<comment type="pathway">
    <text evidence="1">Cofactor biosynthesis; adenosylcobalamin biosynthesis.</text>
</comment>
<keyword evidence="8" id="KW-1185">Reference proteome</keyword>
<dbReference type="PIRSF" id="PIRSF036428">
    <property type="entry name" value="CobL"/>
    <property type="match status" value="1"/>
</dbReference>
<dbReference type="PANTHER" id="PTHR43182:SF1">
    <property type="entry name" value="COBALT-PRECORRIN-7 C(5)-METHYLTRANSFERASE"/>
    <property type="match status" value="1"/>
</dbReference>
<keyword evidence="2" id="KW-0169">Cobalamin biosynthesis</keyword>
<dbReference type="InterPro" id="IPR000878">
    <property type="entry name" value="4pyrrol_Mease"/>
</dbReference>
<comment type="caution">
    <text evidence="7">The sequence shown here is derived from an EMBL/GenBank/DDBJ whole genome shotgun (WGS) entry which is preliminary data.</text>
</comment>
<reference evidence="7 8" key="1">
    <citation type="submission" date="2018-06" db="EMBL/GenBank/DDBJ databases">
        <title>Genomic Encyclopedia of Archaeal and Bacterial Type Strains, Phase II (KMG-II): from individual species to whole genera.</title>
        <authorList>
            <person name="Goeker M."/>
        </authorList>
    </citation>
    <scope>NUCLEOTIDE SEQUENCE [LARGE SCALE GENOMIC DNA]</scope>
    <source>
        <strain evidence="7 8">DSM 13087</strain>
    </source>
</reference>
<evidence type="ECO:0000313" key="8">
    <source>
        <dbReference type="Proteomes" id="UP000249364"/>
    </source>
</evidence>
<dbReference type="NCBIfam" id="TIGR02467">
    <property type="entry name" value="CbiE"/>
    <property type="match status" value="1"/>
</dbReference>
<dbReference type="OrthoDB" id="9787825at2"/>
<dbReference type="InterPro" id="IPR029063">
    <property type="entry name" value="SAM-dependent_MTases_sf"/>
</dbReference>
<sequence>MAEAPWLTIIGLGEDGLNGLSDASREALAQAALVMGAARHLALLPDLPCEVVEWPVPFADGIALLLAQRGRRVVMLASGDPFWFGAGSSVARHLARQEWRALPAPSSFSQVAAALGWPLEQVTCLGLHAAPLSRLRPHLAQGARVLVLVRDGAAVGEVAGYLTGLGFGTSTLHVMEALGGPRERLRSMQAGDYSFSDVCHPVAVALEVAGAGRALPVVAGRADGFFDHDGQITKQAVRALSLAALAPVPGELLWDIGLGSGSVSIEWLLAHPRLEAIGFEADPVRAARALRNAASLGVDRLRVVEARAPAGLEGQPLPDAVFIGGGLSDGLLRDLWRILPQGVRVVANAVTLDSEALLAQWHAQAGGTLTRLELSEATPLGRKRGWRAAYPIVQWRVVR</sequence>
<dbReference type="SUPFAM" id="SSF53335">
    <property type="entry name" value="S-adenosyl-L-methionine-dependent methyltransferases"/>
    <property type="match status" value="1"/>
</dbReference>
<proteinExistence type="predicted"/>
<dbReference type="EMBL" id="QKZQ01000013">
    <property type="protein sequence ID" value="PZX39562.1"/>
    <property type="molecule type" value="Genomic_DNA"/>
</dbReference>
<dbReference type="STRING" id="121821.GCA_001870675_00641"/>
<gene>
    <name evidence="7" type="ORF">LY56_02732</name>
</gene>
<dbReference type="AlphaFoldDB" id="A0A2W7RNK7"/>
<dbReference type="GO" id="GO:0032259">
    <property type="term" value="P:methylation"/>
    <property type="evidence" value="ECO:0007669"/>
    <property type="project" value="UniProtKB-KW"/>
</dbReference>
<evidence type="ECO:0000256" key="4">
    <source>
        <dbReference type="ARBA" id="ARBA00022679"/>
    </source>
</evidence>
<name>A0A2W7RNK7_9RHOB</name>
<dbReference type="CDD" id="cd11644">
    <property type="entry name" value="Precorrin-6Y-MT"/>
    <property type="match status" value="1"/>
</dbReference>
<dbReference type="Gene3D" id="3.40.50.150">
    <property type="entry name" value="Vaccinia Virus protein VP39"/>
    <property type="match status" value="1"/>
</dbReference>
<dbReference type="RefSeq" id="WP_111361341.1">
    <property type="nucleotide sequence ID" value="NZ_MEHT01000015.1"/>
</dbReference>
<dbReference type="InterPro" id="IPR006365">
    <property type="entry name" value="Cbl_synth_CobL"/>
</dbReference>
<evidence type="ECO:0000256" key="5">
    <source>
        <dbReference type="ARBA" id="ARBA00022691"/>
    </source>
</evidence>
<dbReference type="GO" id="GO:0009236">
    <property type="term" value="P:cobalamin biosynthetic process"/>
    <property type="evidence" value="ECO:0007669"/>
    <property type="project" value="UniProtKB-UniPathway"/>
</dbReference>
<evidence type="ECO:0000256" key="1">
    <source>
        <dbReference type="ARBA" id="ARBA00004953"/>
    </source>
</evidence>
<dbReference type="InterPro" id="IPR014777">
    <property type="entry name" value="4pyrrole_Mease_sub1"/>
</dbReference>
<organism evidence="7 8">
    <name type="scientific">Roseinatronobacter thiooxidans</name>
    <dbReference type="NCBI Taxonomy" id="121821"/>
    <lineage>
        <taxon>Bacteria</taxon>
        <taxon>Pseudomonadati</taxon>
        <taxon>Pseudomonadota</taxon>
        <taxon>Alphaproteobacteria</taxon>
        <taxon>Rhodobacterales</taxon>
        <taxon>Paracoccaceae</taxon>
        <taxon>Roseinatronobacter</taxon>
    </lineage>
</organism>
<protein>
    <submittedName>
        <fullName evidence="7">Precorrin-6Y C5,15-methyltransferase (Decarboxylating)</fullName>
    </submittedName>
</protein>
<dbReference type="SUPFAM" id="SSF53790">
    <property type="entry name" value="Tetrapyrrole methylase"/>
    <property type="match status" value="1"/>
</dbReference>
<keyword evidence="5" id="KW-0949">S-adenosyl-L-methionine</keyword>
<dbReference type="InterPro" id="IPR014008">
    <property type="entry name" value="Cbl_synth_MTase_CbiT"/>
</dbReference>
<dbReference type="Pfam" id="PF00590">
    <property type="entry name" value="TP_methylase"/>
    <property type="match status" value="1"/>
</dbReference>
<accession>A0A2W7RNK7</accession>
<dbReference type="Proteomes" id="UP000249364">
    <property type="component" value="Unassembled WGS sequence"/>
</dbReference>
<dbReference type="InterPro" id="IPR050714">
    <property type="entry name" value="Cobalamin_biosynth_MTase"/>
</dbReference>
<keyword evidence="4 7" id="KW-0808">Transferase</keyword>
<feature type="domain" description="Tetrapyrrole methylase" evidence="6">
    <location>
        <begin position="7"/>
        <end position="188"/>
    </location>
</feature>
<dbReference type="NCBIfam" id="TIGR02469">
    <property type="entry name" value="CbiT"/>
    <property type="match status" value="1"/>
</dbReference>
<dbReference type="PANTHER" id="PTHR43182">
    <property type="entry name" value="COBALT-PRECORRIN-6B C(15)-METHYLTRANSFERASE (DECARBOXYLATING)"/>
    <property type="match status" value="1"/>
</dbReference>
<evidence type="ECO:0000256" key="3">
    <source>
        <dbReference type="ARBA" id="ARBA00022603"/>
    </source>
</evidence>
<evidence type="ECO:0000256" key="2">
    <source>
        <dbReference type="ARBA" id="ARBA00022573"/>
    </source>
</evidence>
<evidence type="ECO:0000313" key="7">
    <source>
        <dbReference type="EMBL" id="PZX39562.1"/>
    </source>
</evidence>
<dbReference type="UniPathway" id="UPA00148"/>
<evidence type="ECO:0000259" key="6">
    <source>
        <dbReference type="Pfam" id="PF00590"/>
    </source>
</evidence>
<dbReference type="Gene3D" id="3.40.1010.10">
    <property type="entry name" value="Cobalt-precorrin-4 Transmethylase, Domain 1"/>
    <property type="match status" value="1"/>
</dbReference>
<keyword evidence="3 7" id="KW-0489">Methyltransferase</keyword>
<dbReference type="InterPro" id="IPR012818">
    <property type="entry name" value="CbiE"/>
</dbReference>
<dbReference type="InterPro" id="IPR035996">
    <property type="entry name" value="4pyrrol_Methylase_sf"/>
</dbReference>